<accession>A0A1F5B186</accession>
<evidence type="ECO:0000313" key="2">
    <source>
        <dbReference type="EMBL" id="OGD24373.1"/>
    </source>
</evidence>
<proteinExistence type="predicted"/>
<organism evidence="2 3">
    <name type="scientific">Candidatus Azambacteria bacterium RBG_16_47_10</name>
    <dbReference type="NCBI Taxonomy" id="1797292"/>
    <lineage>
        <taxon>Bacteria</taxon>
        <taxon>Candidatus Azamiibacteriota</taxon>
    </lineage>
</organism>
<feature type="compositionally biased region" description="Basic and acidic residues" evidence="1">
    <location>
        <begin position="129"/>
        <end position="138"/>
    </location>
</feature>
<reference evidence="2 3" key="1">
    <citation type="journal article" date="2016" name="Nat. Commun.">
        <title>Thousands of microbial genomes shed light on interconnected biogeochemical processes in an aquifer system.</title>
        <authorList>
            <person name="Anantharaman K."/>
            <person name="Brown C.T."/>
            <person name="Hug L.A."/>
            <person name="Sharon I."/>
            <person name="Castelle C.J."/>
            <person name="Probst A.J."/>
            <person name="Thomas B.C."/>
            <person name="Singh A."/>
            <person name="Wilkins M.J."/>
            <person name="Karaoz U."/>
            <person name="Brodie E.L."/>
            <person name="Williams K.H."/>
            <person name="Hubbard S.S."/>
            <person name="Banfield J.F."/>
        </authorList>
    </citation>
    <scope>NUCLEOTIDE SEQUENCE [LARGE SCALE GENOMIC DNA]</scope>
</reference>
<comment type="caution">
    <text evidence="2">The sequence shown here is derived from an EMBL/GenBank/DDBJ whole genome shotgun (WGS) entry which is preliminary data.</text>
</comment>
<gene>
    <name evidence="2" type="ORF">A2Z10_00275</name>
</gene>
<feature type="region of interest" description="Disordered" evidence="1">
    <location>
        <begin position="129"/>
        <end position="163"/>
    </location>
</feature>
<evidence type="ECO:0000256" key="1">
    <source>
        <dbReference type="SAM" id="MobiDB-lite"/>
    </source>
</evidence>
<evidence type="ECO:0008006" key="4">
    <source>
        <dbReference type="Google" id="ProtNLM"/>
    </source>
</evidence>
<protein>
    <recommendedName>
        <fullName evidence="4">His-Xaa-Ser system protein HxsD</fullName>
    </recommendedName>
</protein>
<dbReference type="AlphaFoldDB" id="A0A1F5B186"/>
<dbReference type="Proteomes" id="UP000176639">
    <property type="component" value="Unassembled WGS sequence"/>
</dbReference>
<feature type="compositionally biased region" description="Basic residues" evidence="1">
    <location>
        <begin position="151"/>
        <end position="163"/>
    </location>
</feature>
<evidence type="ECO:0000313" key="3">
    <source>
        <dbReference type="Proteomes" id="UP000176639"/>
    </source>
</evidence>
<name>A0A1F5B186_9BACT</name>
<sequence>MAIKKNRSVSFSLSTKVYSFESIVNTAYSFLDRAHVFLDGDPKTQVKLLLKIKESCSLSPEKIKGEFHNELLEQDLRLRLARDNRKLREYIVGQALFGASPEGVQSAEATEDDELDKILERELKALEDEEKKATKGTKDPLGVLTTWNEKKGKKQTKNNGKRK</sequence>
<dbReference type="EMBL" id="MEYI01000004">
    <property type="protein sequence ID" value="OGD24373.1"/>
    <property type="molecule type" value="Genomic_DNA"/>
</dbReference>